<keyword evidence="1" id="KW-0812">Transmembrane</keyword>
<evidence type="ECO:0000256" key="1">
    <source>
        <dbReference type="SAM" id="Phobius"/>
    </source>
</evidence>
<dbReference type="AlphaFoldDB" id="A0A9P7EUU0"/>
<feature type="transmembrane region" description="Helical" evidence="1">
    <location>
        <begin position="20"/>
        <end position="38"/>
    </location>
</feature>
<reference evidence="2" key="1">
    <citation type="journal article" date="2020" name="New Phytol.">
        <title>Comparative genomics reveals dynamic genome evolution in host specialist ectomycorrhizal fungi.</title>
        <authorList>
            <person name="Lofgren L.A."/>
            <person name="Nguyen N.H."/>
            <person name="Vilgalys R."/>
            <person name="Ruytinx J."/>
            <person name="Liao H.L."/>
            <person name="Branco S."/>
            <person name="Kuo A."/>
            <person name="LaButti K."/>
            <person name="Lipzen A."/>
            <person name="Andreopoulos W."/>
            <person name="Pangilinan J."/>
            <person name="Riley R."/>
            <person name="Hundley H."/>
            <person name="Na H."/>
            <person name="Barry K."/>
            <person name="Grigoriev I.V."/>
            <person name="Stajich J.E."/>
            <person name="Kennedy P.G."/>
        </authorList>
    </citation>
    <scope>NUCLEOTIDE SEQUENCE</scope>
    <source>
        <strain evidence="2">FC423</strain>
    </source>
</reference>
<protein>
    <submittedName>
        <fullName evidence="2">Uncharacterized protein</fullName>
    </submittedName>
</protein>
<dbReference type="EMBL" id="JABBWM010000103">
    <property type="protein sequence ID" value="KAG2090490.1"/>
    <property type="molecule type" value="Genomic_DNA"/>
</dbReference>
<feature type="transmembrane region" description="Helical" evidence="1">
    <location>
        <begin position="45"/>
        <end position="73"/>
    </location>
</feature>
<sequence length="163" mass="18293">MISSFTMNENPGKCGMLTNISSEFGIIVAVCAETYVLWDRNRILLMVILGTYLLFLTATIGIAINASICAAYATSPIPGITGCYQSPTTTDRIFILFLLFSVFELGNTDWRRTPYCLYVVLVNHNIFYYASAFLLVTMNMFTLLFLQTILNGYAPLHPTVYSY</sequence>
<organism evidence="2 3">
    <name type="scientific">Suillus discolor</name>
    <dbReference type="NCBI Taxonomy" id="1912936"/>
    <lineage>
        <taxon>Eukaryota</taxon>
        <taxon>Fungi</taxon>
        <taxon>Dikarya</taxon>
        <taxon>Basidiomycota</taxon>
        <taxon>Agaricomycotina</taxon>
        <taxon>Agaricomycetes</taxon>
        <taxon>Agaricomycetidae</taxon>
        <taxon>Boletales</taxon>
        <taxon>Suillineae</taxon>
        <taxon>Suillaceae</taxon>
        <taxon>Suillus</taxon>
    </lineage>
</organism>
<keyword evidence="3" id="KW-1185">Reference proteome</keyword>
<dbReference type="RefSeq" id="XP_041286233.1">
    <property type="nucleotide sequence ID" value="XM_041439065.1"/>
</dbReference>
<evidence type="ECO:0000313" key="2">
    <source>
        <dbReference type="EMBL" id="KAG2090490.1"/>
    </source>
</evidence>
<dbReference type="OrthoDB" id="2681239at2759"/>
<feature type="transmembrane region" description="Helical" evidence="1">
    <location>
        <begin position="126"/>
        <end position="150"/>
    </location>
</feature>
<keyword evidence="1" id="KW-0472">Membrane</keyword>
<dbReference type="GeneID" id="64701324"/>
<proteinExistence type="predicted"/>
<feature type="transmembrane region" description="Helical" evidence="1">
    <location>
        <begin position="93"/>
        <end position="110"/>
    </location>
</feature>
<gene>
    <name evidence="2" type="ORF">F5147DRAFT_724646</name>
</gene>
<evidence type="ECO:0000313" key="3">
    <source>
        <dbReference type="Proteomes" id="UP000823399"/>
    </source>
</evidence>
<comment type="caution">
    <text evidence="2">The sequence shown here is derived from an EMBL/GenBank/DDBJ whole genome shotgun (WGS) entry which is preliminary data.</text>
</comment>
<dbReference type="Proteomes" id="UP000823399">
    <property type="component" value="Unassembled WGS sequence"/>
</dbReference>
<keyword evidence="1" id="KW-1133">Transmembrane helix</keyword>
<accession>A0A9P7EUU0</accession>
<name>A0A9P7EUU0_9AGAM</name>